<gene>
    <name evidence="3" type="ORF">Zmor_022205</name>
</gene>
<reference evidence="3" key="1">
    <citation type="journal article" date="2023" name="G3 (Bethesda)">
        <title>Whole genome assemblies of Zophobas morio and Tenebrio molitor.</title>
        <authorList>
            <person name="Kaur S."/>
            <person name="Stinson S.A."/>
            <person name="diCenzo G.C."/>
        </authorList>
    </citation>
    <scope>NUCLEOTIDE SEQUENCE</scope>
    <source>
        <strain evidence="3">QUZm001</strain>
    </source>
</reference>
<feature type="region of interest" description="Disordered" evidence="1">
    <location>
        <begin position="283"/>
        <end position="306"/>
    </location>
</feature>
<feature type="region of interest" description="Disordered" evidence="1">
    <location>
        <begin position="146"/>
        <end position="206"/>
    </location>
</feature>
<dbReference type="InterPro" id="IPR012912">
    <property type="entry name" value="Plasmid_pRiA4b_Orf3-like"/>
</dbReference>
<name>A0AA38HW76_9CUCU</name>
<feature type="domain" description="Plasmid pRiA4b Orf3-like" evidence="2">
    <location>
        <begin position="337"/>
        <end position="476"/>
    </location>
</feature>
<evidence type="ECO:0000259" key="2">
    <source>
        <dbReference type="Pfam" id="PF07929"/>
    </source>
</evidence>
<dbReference type="Pfam" id="PF07929">
    <property type="entry name" value="PRiA4_ORF3"/>
    <property type="match status" value="1"/>
</dbReference>
<dbReference type="Proteomes" id="UP001168821">
    <property type="component" value="Unassembled WGS sequence"/>
</dbReference>
<feature type="compositionally biased region" description="Low complexity" evidence="1">
    <location>
        <begin position="146"/>
        <end position="158"/>
    </location>
</feature>
<dbReference type="AlphaFoldDB" id="A0AA38HW76"/>
<keyword evidence="4" id="KW-1185">Reference proteome</keyword>
<accession>A0AA38HW76</accession>
<dbReference type="Gene3D" id="3.10.290.30">
    <property type="entry name" value="MM3350-like"/>
    <property type="match status" value="1"/>
</dbReference>
<evidence type="ECO:0000313" key="4">
    <source>
        <dbReference type="Proteomes" id="UP001168821"/>
    </source>
</evidence>
<sequence>MDPKLSPPTKRVRRHFSVEEKNTIINIFKSFANDHPESTKVENVRFTAKASGIARSSVYNILKEYAANNHTVQPPRKYHRTRAVLDNVTEEEKNLIRRIVHSFFLINETPTLSKVLHAVNECDDLPNFKKATFRKLLLQIDACNSSSIDSPTPSTSTSSPPPIKKPKILQVVETSSKEVTDESNFSATSNSSTITQNSDYSSQNDETPIFDTIMIKSEVEETADDVKIKVEMGNDDSVTSFSLENITKTEIKHEDEDHEDTSDCFTDESQDFELKTEELIIKDESEAASTSSATQTDSSHDDKHAAVSDEVERLLAQLRPKKKTIKGPQAQFTDNDVFQFTITLLRGKRAPRIWRCFQVPVTYTFREFHIAIQKAMGWKSVDYDYHLHAFHLINPSTGFQDNIVMTEDVGFYSGAKDENVTKIKDYFTVGKHKGRYEYDFGIGWEHEYVFEGAFPRVEGRTYPVCLRGAKACPPEDGVVHSDEEYDSDAFDAEACF</sequence>
<dbReference type="SUPFAM" id="SSF159941">
    <property type="entry name" value="MM3350-like"/>
    <property type="match status" value="1"/>
</dbReference>
<feature type="compositionally biased region" description="Low complexity" evidence="1">
    <location>
        <begin position="287"/>
        <end position="297"/>
    </location>
</feature>
<protein>
    <recommendedName>
        <fullName evidence="2">Plasmid pRiA4b Orf3-like domain-containing protein</fullName>
    </recommendedName>
</protein>
<dbReference type="EMBL" id="JALNTZ010000007">
    <property type="protein sequence ID" value="KAJ3644479.1"/>
    <property type="molecule type" value="Genomic_DNA"/>
</dbReference>
<proteinExistence type="predicted"/>
<feature type="compositionally biased region" description="Polar residues" evidence="1">
    <location>
        <begin position="182"/>
        <end position="206"/>
    </location>
</feature>
<dbReference type="InterPro" id="IPR024047">
    <property type="entry name" value="MM3350-like_sf"/>
</dbReference>
<dbReference type="PANTHER" id="PTHR41878:SF1">
    <property type="entry name" value="TNPR PROTEIN"/>
    <property type="match status" value="1"/>
</dbReference>
<organism evidence="3 4">
    <name type="scientific">Zophobas morio</name>
    <dbReference type="NCBI Taxonomy" id="2755281"/>
    <lineage>
        <taxon>Eukaryota</taxon>
        <taxon>Metazoa</taxon>
        <taxon>Ecdysozoa</taxon>
        <taxon>Arthropoda</taxon>
        <taxon>Hexapoda</taxon>
        <taxon>Insecta</taxon>
        <taxon>Pterygota</taxon>
        <taxon>Neoptera</taxon>
        <taxon>Endopterygota</taxon>
        <taxon>Coleoptera</taxon>
        <taxon>Polyphaga</taxon>
        <taxon>Cucujiformia</taxon>
        <taxon>Tenebrionidae</taxon>
        <taxon>Zophobas</taxon>
    </lineage>
</organism>
<evidence type="ECO:0000256" key="1">
    <source>
        <dbReference type="SAM" id="MobiDB-lite"/>
    </source>
</evidence>
<dbReference type="PANTHER" id="PTHR41878">
    <property type="entry name" value="LEXA REPRESSOR-RELATED"/>
    <property type="match status" value="1"/>
</dbReference>
<evidence type="ECO:0000313" key="3">
    <source>
        <dbReference type="EMBL" id="KAJ3644479.1"/>
    </source>
</evidence>
<comment type="caution">
    <text evidence="3">The sequence shown here is derived from an EMBL/GenBank/DDBJ whole genome shotgun (WGS) entry which is preliminary data.</text>
</comment>